<evidence type="ECO:0000313" key="2">
    <source>
        <dbReference type="EMBL" id="KAG2594577.1"/>
    </source>
</evidence>
<dbReference type="AlphaFoldDB" id="A0A8T0S8M2"/>
<evidence type="ECO:0008006" key="4">
    <source>
        <dbReference type="Google" id="ProtNLM"/>
    </source>
</evidence>
<keyword evidence="1" id="KW-0732">Signal</keyword>
<comment type="caution">
    <text evidence="2">The sequence shown here is derived from an EMBL/GenBank/DDBJ whole genome shotgun (WGS) entry which is preliminary data.</text>
</comment>
<name>A0A8T0S8M2_PANVG</name>
<organism evidence="2 3">
    <name type="scientific">Panicum virgatum</name>
    <name type="common">Blackwell switchgrass</name>
    <dbReference type="NCBI Taxonomy" id="38727"/>
    <lineage>
        <taxon>Eukaryota</taxon>
        <taxon>Viridiplantae</taxon>
        <taxon>Streptophyta</taxon>
        <taxon>Embryophyta</taxon>
        <taxon>Tracheophyta</taxon>
        <taxon>Spermatophyta</taxon>
        <taxon>Magnoliopsida</taxon>
        <taxon>Liliopsida</taxon>
        <taxon>Poales</taxon>
        <taxon>Poaceae</taxon>
        <taxon>PACMAD clade</taxon>
        <taxon>Panicoideae</taxon>
        <taxon>Panicodae</taxon>
        <taxon>Paniceae</taxon>
        <taxon>Panicinae</taxon>
        <taxon>Panicum</taxon>
        <taxon>Panicum sect. Hiantes</taxon>
    </lineage>
</organism>
<gene>
    <name evidence="2" type="ORF">PVAP13_5KG013524</name>
</gene>
<dbReference type="EMBL" id="CM029045">
    <property type="protein sequence ID" value="KAG2594577.1"/>
    <property type="molecule type" value="Genomic_DNA"/>
</dbReference>
<evidence type="ECO:0000256" key="1">
    <source>
        <dbReference type="SAM" id="SignalP"/>
    </source>
</evidence>
<keyword evidence="3" id="KW-1185">Reference proteome</keyword>
<reference evidence="2" key="1">
    <citation type="submission" date="2020-05" db="EMBL/GenBank/DDBJ databases">
        <title>WGS assembly of Panicum virgatum.</title>
        <authorList>
            <person name="Lovell J.T."/>
            <person name="Jenkins J."/>
            <person name="Shu S."/>
            <person name="Juenger T.E."/>
            <person name="Schmutz J."/>
        </authorList>
    </citation>
    <scope>NUCLEOTIDE SEQUENCE</scope>
    <source>
        <strain evidence="2">AP13</strain>
    </source>
</reference>
<accession>A0A8T0S8M2</accession>
<sequence length="66" mass="7193">MKGLFGCIALLYSDCSALAWSWSGAQLRRHYSTSSISLCFFSFNFLPPAAADDDLNRQTGAGIDIN</sequence>
<evidence type="ECO:0000313" key="3">
    <source>
        <dbReference type="Proteomes" id="UP000823388"/>
    </source>
</evidence>
<protein>
    <recommendedName>
        <fullName evidence="4">Secreted protein</fullName>
    </recommendedName>
</protein>
<proteinExistence type="predicted"/>
<feature type="chain" id="PRO_5035839356" description="Secreted protein" evidence="1">
    <location>
        <begin position="20"/>
        <end position="66"/>
    </location>
</feature>
<feature type="signal peptide" evidence="1">
    <location>
        <begin position="1"/>
        <end position="19"/>
    </location>
</feature>
<dbReference type="Proteomes" id="UP000823388">
    <property type="component" value="Chromosome 5K"/>
</dbReference>